<evidence type="ECO:0000313" key="2">
    <source>
        <dbReference type="Proteomes" id="UP000887116"/>
    </source>
</evidence>
<accession>A0A8X6HAM7</accession>
<dbReference type="Proteomes" id="UP000887116">
    <property type="component" value="Unassembled WGS sequence"/>
</dbReference>
<evidence type="ECO:0000313" key="1">
    <source>
        <dbReference type="EMBL" id="GFQ70352.1"/>
    </source>
</evidence>
<proteinExistence type="predicted"/>
<reference evidence="1" key="1">
    <citation type="submission" date="2020-07" db="EMBL/GenBank/DDBJ databases">
        <title>Multicomponent nature underlies the extraordinary mechanical properties of spider dragline silk.</title>
        <authorList>
            <person name="Kono N."/>
            <person name="Nakamura H."/>
            <person name="Mori M."/>
            <person name="Yoshida Y."/>
            <person name="Ohtoshi R."/>
            <person name="Malay A.D."/>
            <person name="Moran D.A.P."/>
            <person name="Tomita M."/>
            <person name="Numata K."/>
            <person name="Arakawa K."/>
        </authorList>
    </citation>
    <scope>NUCLEOTIDE SEQUENCE</scope>
</reference>
<sequence length="99" mass="11547">MTMLKRNIYNENLVLCGVHFIDYHYHARLYGRVIVQSQMMKQNRVSCFANFCWSEIIVFANSTDTIIGRCQFKACWLMTYLAFISDSGRNEVSFVSKTA</sequence>
<dbReference type="EMBL" id="BMAO01030801">
    <property type="protein sequence ID" value="GFQ70352.1"/>
    <property type="molecule type" value="Genomic_DNA"/>
</dbReference>
<keyword evidence="2" id="KW-1185">Reference proteome</keyword>
<gene>
    <name evidence="1" type="ORF">TNCT_252931</name>
</gene>
<protein>
    <submittedName>
        <fullName evidence="1">Uncharacterized protein</fullName>
    </submittedName>
</protein>
<comment type="caution">
    <text evidence="1">The sequence shown here is derived from an EMBL/GenBank/DDBJ whole genome shotgun (WGS) entry which is preliminary data.</text>
</comment>
<name>A0A8X6HAM7_TRICU</name>
<dbReference type="AlphaFoldDB" id="A0A8X6HAM7"/>
<organism evidence="1 2">
    <name type="scientific">Trichonephila clavata</name>
    <name type="common">Joro spider</name>
    <name type="synonym">Nephila clavata</name>
    <dbReference type="NCBI Taxonomy" id="2740835"/>
    <lineage>
        <taxon>Eukaryota</taxon>
        <taxon>Metazoa</taxon>
        <taxon>Ecdysozoa</taxon>
        <taxon>Arthropoda</taxon>
        <taxon>Chelicerata</taxon>
        <taxon>Arachnida</taxon>
        <taxon>Araneae</taxon>
        <taxon>Araneomorphae</taxon>
        <taxon>Entelegynae</taxon>
        <taxon>Araneoidea</taxon>
        <taxon>Nephilidae</taxon>
        <taxon>Trichonephila</taxon>
    </lineage>
</organism>